<dbReference type="Proteomes" id="UP000238956">
    <property type="component" value="Chromosome"/>
</dbReference>
<dbReference type="InterPro" id="IPR050922">
    <property type="entry name" value="LytR/CpsA/Psr_CW_biosynth"/>
</dbReference>
<keyword evidence="3" id="KW-0812">Transmembrane</keyword>
<dbReference type="EMBL" id="CP025536">
    <property type="protein sequence ID" value="AUW96008.1"/>
    <property type="molecule type" value="Genomic_DNA"/>
</dbReference>
<sequence length="407" mass="44868">MKLGKKILLMILLIITTTFVAAGVYLGSAYIFSTDALSKTFKGFEGEKVSKAIDKTEPFSILLMGVDTGTTERSSTWEGNSDSMILVTVNPETQKTTMTSLERDILVKLKGPASNDQNGEEAKLNAAYAAGGARMAKMTVEEMLDIDIDYYMQINMQGLMDLVDAVDGITVTNNFDFPISISQTEPDYKATVAPGTHRINGEQALVYSRMRYDDPEGDYGRQKRQREVIQKVMQKVLKLGNSVASYKKILNAVAGNMQTDIKINSSTIPSLFQYADTVQHIKEYQLKGEDADINGGSYQIPTAKALLKIQNTIKKQLGKAVNSLQQLKTNVITYEELYGLDVPLDDSSEEESVATEDSTGTVNHQYGDETIQGSQETYPVNDGTQVFYNDQVPADQGYYGETGQPAY</sequence>
<keyword evidence="6" id="KW-1185">Reference proteome</keyword>
<dbReference type="AlphaFoldDB" id="A0A2L0D2F4"/>
<evidence type="ECO:0000256" key="1">
    <source>
        <dbReference type="ARBA" id="ARBA00006068"/>
    </source>
</evidence>
<dbReference type="KEGG" id="splr:C0J00_02135"/>
<organism evidence="5 6">
    <name type="scientific">Streptococcus pluranimalium</name>
    <dbReference type="NCBI Taxonomy" id="82348"/>
    <lineage>
        <taxon>Bacteria</taxon>
        <taxon>Bacillati</taxon>
        <taxon>Bacillota</taxon>
        <taxon>Bacilli</taxon>
        <taxon>Lactobacillales</taxon>
        <taxon>Streptococcaceae</taxon>
        <taxon>Streptococcus</taxon>
    </lineage>
</organism>
<protein>
    <submittedName>
        <fullName evidence="5">Transporter</fullName>
    </submittedName>
</protein>
<proteinExistence type="inferred from homology"/>
<dbReference type="PANTHER" id="PTHR33392:SF6">
    <property type="entry name" value="POLYISOPRENYL-TEICHOIC ACID--PEPTIDOGLYCAN TEICHOIC ACID TRANSFERASE TAGU"/>
    <property type="match status" value="1"/>
</dbReference>
<reference evidence="5 6" key="1">
    <citation type="submission" date="2017-12" db="EMBL/GenBank/DDBJ databases">
        <authorList>
            <person name="Hurst M.R.H."/>
        </authorList>
    </citation>
    <scope>NUCLEOTIDE SEQUENCE [LARGE SCALE GENOMIC DNA]</scope>
    <source>
        <strain evidence="5 6">TH11417</strain>
    </source>
</reference>
<evidence type="ECO:0000256" key="3">
    <source>
        <dbReference type="SAM" id="Phobius"/>
    </source>
</evidence>
<feature type="compositionally biased region" description="Polar residues" evidence="2">
    <location>
        <begin position="355"/>
        <end position="364"/>
    </location>
</feature>
<dbReference type="RefSeq" id="WP_104967349.1">
    <property type="nucleotide sequence ID" value="NZ_CP025536.1"/>
</dbReference>
<evidence type="ECO:0000259" key="4">
    <source>
        <dbReference type="Pfam" id="PF03816"/>
    </source>
</evidence>
<reference evidence="5 6" key="2">
    <citation type="submission" date="2018-02" db="EMBL/GenBank/DDBJ databases">
        <title>Whole genome sequencing analysis of Streptococcus pluranimalium isolated from cattle infected mastitis in China.</title>
        <authorList>
            <person name="Zhang J.-R."/>
            <person name="Hu G.-Z."/>
        </authorList>
    </citation>
    <scope>NUCLEOTIDE SEQUENCE [LARGE SCALE GENOMIC DNA]</scope>
    <source>
        <strain evidence="5 6">TH11417</strain>
    </source>
</reference>
<feature type="transmembrane region" description="Helical" evidence="3">
    <location>
        <begin position="7"/>
        <end position="32"/>
    </location>
</feature>
<dbReference type="Gene3D" id="3.40.630.190">
    <property type="entry name" value="LCP protein"/>
    <property type="match status" value="1"/>
</dbReference>
<dbReference type="NCBIfam" id="NF047591">
    <property type="entry name" value="transregBrpAStrep"/>
    <property type="match status" value="1"/>
</dbReference>
<dbReference type="OrthoDB" id="27330at2"/>
<keyword evidence="3" id="KW-0472">Membrane</keyword>
<keyword evidence="3" id="KW-1133">Transmembrane helix</keyword>
<dbReference type="NCBIfam" id="TIGR00350">
    <property type="entry name" value="lytR_cpsA_psr"/>
    <property type="match status" value="1"/>
</dbReference>
<dbReference type="PANTHER" id="PTHR33392">
    <property type="entry name" value="POLYISOPRENYL-TEICHOIC ACID--PEPTIDOGLYCAN TEICHOIC ACID TRANSFERASE TAGU"/>
    <property type="match status" value="1"/>
</dbReference>
<feature type="domain" description="Cell envelope-related transcriptional attenuator" evidence="4">
    <location>
        <begin position="80"/>
        <end position="237"/>
    </location>
</feature>
<evidence type="ECO:0000313" key="6">
    <source>
        <dbReference type="Proteomes" id="UP000238956"/>
    </source>
</evidence>
<feature type="region of interest" description="Disordered" evidence="2">
    <location>
        <begin position="346"/>
        <end position="366"/>
    </location>
</feature>
<dbReference type="Pfam" id="PF03816">
    <property type="entry name" value="LytR_cpsA_psr"/>
    <property type="match status" value="1"/>
</dbReference>
<evidence type="ECO:0000313" key="5">
    <source>
        <dbReference type="EMBL" id="AUW96008.1"/>
    </source>
</evidence>
<gene>
    <name evidence="5" type="ORF">C0J00_02135</name>
</gene>
<dbReference type="GeneID" id="98392711"/>
<evidence type="ECO:0000256" key="2">
    <source>
        <dbReference type="SAM" id="MobiDB-lite"/>
    </source>
</evidence>
<accession>A0A2L0D2F4</accession>
<name>A0A2L0D2F4_9STRE</name>
<dbReference type="InterPro" id="IPR004474">
    <property type="entry name" value="LytR_CpsA_psr"/>
</dbReference>
<comment type="similarity">
    <text evidence="1">Belongs to the LytR/CpsA/Psr (LCP) family.</text>
</comment>